<dbReference type="EMBL" id="SZQA01000003">
    <property type="protein sequence ID" value="TKK90422.1"/>
    <property type="molecule type" value="Genomic_DNA"/>
</dbReference>
<protein>
    <submittedName>
        <fullName evidence="1">Uncharacterized protein</fullName>
    </submittedName>
</protein>
<sequence>MNELPPSAYKRRPPIKPFSRFVWGRHSLFRRTVTLALAVGFGVGFGYSLGVIVQAEAPARAALAVAPVPVAQTTPPAPVALRVASVSVPHAPLVNESAAPAKPTEQHRTPLIRVRKKVKGPAVKRHRSVRHHPCARFDGYKAQVCKTLFKR</sequence>
<evidence type="ECO:0000313" key="1">
    <source>
        <dbReference type="EMBL" id="TKK90422.1"/>
    </source>
</evidence>
<dbReference type="RefSeq" id="WP_137245894.1">
    <property type="nucleotide sequence ID" value="NZ_SZQA01000003.1"/>
</dbReference>
<dbReference type="AlphaFoldDB" id="A0A4U3MNZ4"/>
<reference evidence="1 2" key="1">
    <citation type="submission" date="2019-04" db="EMBL/GenBank/DDBJ databases">
        <title>Herbidospora sp. NEAU-GS14.nov., a novel actinomycete isolated from soil.</title>
        <authorList>
            <person name="Han L."/>
        </authorList>
    </citation>
    <scope>NUCLEOTIDE SEQUENCE [LARGE SCALE GENOMIC DNA]</scope>
    <source>
        <strain evidence="1 2">NEAU-GS14</strain>
    </source>
</reference>
<dbReference type="Proteomes" id="UP000308705">
    <property type="component" value="Unassembled WGS sequence"/>
</dbReference>
<name>A0A4U3MNZ4_9ACTN</name>
<evidence type="ECO:0000313" key="2">
    <source>
        <dbReference type="Proteomes" id="UP000308705"/>
    </source>
</evidence>
<keyword evidence="2" id="KW-1185">Reference proteome</keyword>
<accession>A0A4U3MNZ4</accession>
<proteinExistence type="predicted"/>
<organism evidence="1 2">
    <name type="scientific">Herbidospora galbida</name>
    <dbReference type="NCBI Taxonomy" id="2575442"/>
    <lineage>
        <taxon>Bacteria</taxon>
        <taxon>Bacillati</taxon>
        <taxon>Actinomycetota</taxon>
        <taxon>Actinomycetes</taxon>
        <taxon>Streptosporangiales</taxon>
        <taxon>Streptosporangiaceae</taxon>
        <taxon>Herbidospora</taxon>
    </lineage>
</organism>
<comment type="caution">
    <text evidence="1">The sequence shown here is derived from an EMBL/GenBank/DDBJ whole genome shotgun (WGS) entry which is preliminary data.</text>
</comment>
<gene>
    <name evidence="1" type="ORF">FDA94_05315</name>
</gene>
<dbReference type="OrthoDB" id="3533160at2"/>